<comment type="catalytic activity">
    <reaction evidence="8">
        <text>ATP + H2O + polyamine-[polyamine-binding protein]Side 1 = ADP + phosphate + polyamineSide 2 + [polyamine-binding protein]Side 1.</text>
        <dbReference type="EC" id="7.6.2.11"/>
    </reaction>
</comment>
<evidence type="ECO:0000256" key="2">
    <source>
        <dbReference type="ARBA" id="ARBA00022448"/>
    </source>
</evidence>
<dbReference type="GO" id="GO:0043190">
    <property type="term" value="C:ATP-binding cassette (ABC) transporter complex"/>
    <property type="evidence" value="ECO:0007669"/>
    <property type="project" value="InterPro"/>
</dbReference>
<keyword evidence="5 8" id="KW-0067">ATP-binding</keyword>
<proteinExistence type="inferred from homology"/>
<dbReference type="InterPro" id="IPR008995">
    <property type="entry name" value="Mo/tungstate-bd_C_term_dom"/>
</dbReference>
<evidence type="ECO:0000256" key="7">
    <source>
        <dbReference type="ARBA" id="ARBA00023136"/>
    </source>
</evidence>
<evidence type="ECO:0000313" key="10">
    <source>
        <dbReference type="EMBL" id="PTM87769.1"/>
    </source>
</evidence>
<name>A0A2T5AM06_MYCDI</name>
<evidence type="ECO:0000259" key="9">
    <source>
        <dbReference type="PROSITE" id="PS50893"/>
    </source>
</evidence>
<keyword evidence="2 8" id="KW-0813">Transport</keyword>
<dbReference type="PROSITE" id="PS50893">
    <property type="entry name" value="ABC_TRANSPORTER_2"/>
    <property type="match status" value="1"/>
</dbReference>
<dbReference type="NCBIfam" id="TIGR01187">
    <property type="entry name" value="potA"/>
    <property type="match status" value="1"/>
</dbReference>
<dbReference type="AlphaFoldDB" id="A0A2T5AM06"/>
<dbReference type="SUPFAM" id="SSF52540">
    <property type="entry name" value="P-loop containing nucleoside triphosphate hydrolases"/>
    <property type="match status" value="1"/>
</dbReference>
<dbReference type="InterPro" id="IPR017871">
    <property type="entry name" value="ABC_transporter-like_CS"/>
</dbReference>
<accession>A0A2T5AM06</accession>
<dbReference type="SUPFAM" id="SSF50331">
    <property type="entry name" value="MOP-like"/>
    <property type="match status" value="1"/>
</dbReference>
<comment type="subcellular location">
    <subcellularLocation>
        <location evidence="1">Cell inner membrane</location>
        <topology evidence="1">Peripheral membrane protein</topology>
    </subcellularLocation>
</comment>
<dbReference type="Gene3D" id="2.40.50.100">
    <property type="match status" value="1"/>
</dbReference>
<dbReference type="GO" id="GO:0005524">
    <property type="term" value="F:ATP binding"/>
    <property type="evidence" value="ECO:0007669"/>
    <property type="project" value="UniProtKB-KW"/>
</dbReference>
<dbReference type="InterPro" id="IPR003439">
    <property type="entry name" value="ABC_transporter-like_ATP-bd"/>
</dbReference>
<dbReference type="EC" id="7.6.2.11" evidence="8"/>
<dbReference type="OrthoDB" id="9802264at2"/>
<organism evidence="10 11">
    <name type="scientific">Mycoplana dimorpha</name>
    <dbReference type="NCBI Taxonomy" id="28320"/>
    <lineage>
        <taxon>Bacteria</taxon>
        <taxon>Pseudomonadati</taxon>
        <taxon>Pseudomonadota</taxon>
        <taxon>Alphaproteobacteria</taxon>
        <taxon>Hyphomicrobiales</taxon>
        <taxon>Rhizobiaceae</taxon>
        <taxon>Mycoplana</taxon>
    </lineage>
</organism>
<reference evidence="10 11" key="1">
    <citation type="submission" date="2018-04" db="EMBL/GenBank/DDBJ databases">
        <title>Genomic Encyclopedia of Type Strains, Phase IV (KMG-IV): sequencing the most valuable type-strain genomes for metagenomic binning, comparative biology and taxonomic classification.</title>
        <authorList>
            <person name="Goeker M."/>
        </authorList>
    </citation>
    <scope>NUCLEOTIDE SEQUENCE [LARGE SCALE GENOMIC DNA]</scope>
    <source>
        <strain evidence="10 11">DSM 7138</strain>
    </source>
</reference>
<keyword evidence="3 8" id="KW-1003">Cell membrane</keyword>
<dbReference type="FunFam" id="3.40.50.300:FF:000042">
    <property type="entry name" value="Maltose/maltodextrin ABC transporter, ATP-binding protein"/>
    <property type="match status" value="1"/>
</dbReference>
<gene>
    <name evidence="8" type="primary">potA</name>
    <name evidence="10" type="ORF">C7449_11318</name>
</gene>
<evidence type="ECO:0000256" key="3">
    <source>
        <dbReference type="ARBA" id="ARBA00022475"/>
    </source>
</evidence>
<dbReference type="EMBL" id="PZZZ01000013">
    <property type="protein sequence ID" value="PTM87769.1"/>
    <property type="molecule type" value="Genomic_DNA"/>
</dbReference>
<dbReference type="GO" id="GO:0015417">
    <property type="term" value="F:ABC-type polyamine transporter activity"/>
    <property type="evidence" value="ECO:0007669"/>
    <property type="project" value="UniProtKB-EC"/>
</dbReference>
<dbReference type="Pfam" id="PF00005">
    <property type="entry name" value="ABC_tran"/>
    <property type="match status" value="1"/>
</dbReference>
<keyword evidence="11" id="KW-1185">Reference proteome</keyword>
<comment type="caution">
    <text evidence="10">The sequence shown here is derived from an EMBL/GenBank/DDBJ whole genome shotgun (WGS) entry which is preliminary data.</text>
</comment>
<dbReference type="PANTHER" id="PTHR42781">
    <property type="entry name" value="SPERMIDINE/PUTRESCINE IMPORT ATP-BINDING PROTEIN POTA"/>
    <property type="match status" value="1"/>
</dbReference>
<keyword evidence="4 8" id="KW-0547">Nucleotide-binding</keyword>
<dbReference type="Gene3D" id="3.40.50.300">
    <property type="entry name" value="P-loop containing nucleotide triphosphate hydrolases"/>
    <property type="match status" value="1"/>
</dbReference>
<evidence type="ECO:0000256" key="6">
    <source>
        <dbReference type="ARBA" id="ARBA00022967"/>
    </source>
</evidence>
<comment type="similarity">
    <text evidence="8">Belongs to the ABC transporter superfamily. Spermidine/putrescine importer (TC 3.A.1.11.1) family.</text>
</comment>
<dbReference type="SMART" id="SM00382">
    <property type="entry name" value="AAA"/>
    <property type="match status" value="1"/>
</dbReference>
<evidence type="ECO:0000313" key="11">
    <source>
        <dbReference type="Proteomes" id="UP000241247"/>
    </source>
</evidence>
<comment type="subunit">
    <text evidence="8">The complex is composed of two ATP-binding proteins (PotA), two transmembrane proteins (PotB and PotC) and a solute-binding protein (PotD).</text>
</comment>
<dbReference type="InterPro" id="IPR005893">
    <property type="entry name" value="PotA-like"/>
</dbReference>
<sequence length="373" mass="40423">MPPDTPEPAGASRVAIELIDIRKAFGASDDQTTYAVDRMNLKIRAGEFFTFLGPSGCGKTTTLRMIAGFEEPTSGRLLLDGKEVTGVPAHQRNVNTVFQSYALFPHLNVGENVGFGLSVKGVAKEEIRQRVKAALESVHMAHAIVRKPSALSGGQQQRVALARALVNRPSVLLLDEPFGALDLKLRREMQMEVKEMQRRLGITFIFVTHDQEEALTMSDRIAVMSNGVIQQVGGPVEIYEQPANRFTAGFIGDMNLVEARVTGRSGDRLALDAAGSRFDLQSDLALQPGDRCTLAIRPEALHFVDGDAGPPIRFSGTLSEAVYIGTDTVYGLALADDSRLQARVRNSRDRSIPQTGEPGVVACAPSAIRILTQ</sequence>
<evidence type="ECO:0000256" key="8">
    <source>
        <dbReference type="RuleBase" id="RU364083"/>
    </source>
</evidence>
<keyword evidence="6 8" id="KW-1278">Translocase</keyword>
<dbReference type="Proteomes" id="UP000241247">
    <property type="component" value="Unassembled WGS sequence"/>
</dbReference>
<comment type="function">
    <text evidence="8">Part of the ABC transporter complex PotABCD involved in spermidine/putrescine import. Responsible for energy coupling to the transport system.</text>
</comment>
<dbReference type="PROSITE" id="PS00211">
    <property type="entry name" value="ABC_TRANSPORTER_1"/>
    <property type="match status" value="1"/>
</dbReference>
<evidence type="ECO:0000256" key="5">
    <source>
        <dbReference type="ARBA" id="ARBA00022840"/>
    </source>
</evidence>
<dbReference type="PANTHER" id="PTHR42781:SF4">
    <property type="entry name" value="SPERMIDINE_PUTRESCINE IMPORT ATP-BINDING PROTEIN POTA"/>
    <property type="match status" value="1"/>
</dbReference>
<evidence type="ECO:0000256" key="1">
    <source>
        <dbReference type="ARBA" id="ARBA00004417"/>
    </source>
</evidence>
<dbReference type="InterPro" id="IPR050093">
    <property type="entry name" value="ABC_SmlMolc_Importer"/>
</dbReference>
<dbReference type="Pfam" id="PF08402">
    <property type="entry name" value="TOBE_2"/>
    <property type="match status" value="1"/>
</dbReference>
<dbReference type="InterPro" id="IPR003593">
    <property type="entry name" value="AAA+_ATPase"/>
</dbReference>
<dbReference type="InterPro" id="IPR013611">
    <property type="entry name" value="Transp-assoc_OB_typ2"/>
</dbReference>
<feature type="domain" description="ABC transporter" evidence="9">
    <location>
        <begin position="16"/>
        <end position="251"/>
    </location>
</feature>
<dbReference type="InterPro" id="IPR027417">
    <property type="entry name" value="P-loop_NTPase"/>
</dbReference>
<dbReference type="GO" id="GO:0016887">
    <property type="term" value="F:ATP hydrolysis activity"/>
    <property type="evidence" value="ECO:0007669"/>
    <property type="project" value="InterPro"/>
</dbReference>
<evidence type="ECO:0000256" key="4">
    <source>
        <dbReference type="ARBA" id="ARBA00022741"/>
    </source>
</evidence>
<keyword evidence="7 8" id="KW-0472">Membrane</keyword>
<dbReference type="RefSeq" id="WP_108004839.1">
    <property type="nucleotide sequence ID" value="NZ_JBHEEX010000019.1"/>
</dbReference>
<protein>
    <recommendedName>
        <fullName evidence="8">Spermidine/putrescine import ATP-binding protein PotA</fullName>
        <ecNumber evidence="8">7.6.2.11</ecNumber>
    </recommendedName>
</protein>